<dbReference type="RefSeq" id="WP_084292187.1">
    <property type="nucleotide sequence ID" value="NZ_FWYB01000021.1"/>
</dbReference>
<evidence type="ECO:0000313" key="1">
    <source>
        <dbReference type="EMBL" id="SMD17003.1"/>
    </source>
</evidence>
<sequence>MKFKQLSSVIYVTPEGDQVFTFVKEINEKEGLFTLDFDDVKVRENELKLNTYANFSVPRSMTNAHIKAYHYDQLINRIVTFLKENHTEQHLEIYREMDTIYFETVFHAPKTPQEKKLFQEVVNKFNRIIGQVNTAIKSRFNQKIEVVLKFPFTRHHLHSIRV</sequence>
<dbReference type="STRING" id="475255.SAMN04488101_12143"/>
<dbReference type="EMBL" id="FWYB01000021">
    <property type="protein sequence ID" value="SMD17003.1"/>
    <property type="molecule type" value="Genomic_DNA"/>
</dbReference>
<protein>
    <submittedName>
        <fullName evidence="1">Uncharacterized protein</fullName>
    </submittedName>
</protein>
<accession>A0A1W2F508</accession>
<dbReference type="AlphaFoldDB" id="A0A1W2F508"/>
<evidence type="ECO:0000313" key="2">
    <source>
        <dbReference type="Proteomes" id="UP000192678"/>
    </source>
</evidence>
<name>A0A1W2F508_9SPHI</name>
<gene>
    <name evidence="1" type="ORF">SAMN04488101_12143</name>
</gene>
<keyword evidence="2" id="KW-1185">Reference proteome</keyword>
<reference evidence="1 2" key="1">
    <citation type="submission" date="2017-04" db="EMBL/GenBank/DDBJ databases">
        <authorList>
            <person name="Afonso C.L."/>
            <person name="Miller P.J."/>
            <person name="Scott M.A."/>
            <person name="Spackman E."/>
            <person name="Goraichik I."/>
            <person name="Dimitrov K.M."/>
            <person name="Suarez D.L."/>
            <person name="Swayne D.E."/>
        </authorList>
    </citation>
    <scope>NUCLEOTIDE SEQUENCE [LARGE SCALE GENOMIC DNA]</scope>
    <source>
        <strain evidence="1 2">DSM 19625</strain>
    </source>
</reference>
<dbReference type="OrthoDB" id="765116at2"/>
<proteinExistence type="predicted"/>
<dbReference type="Proteomes" id="UP000192678">
    <property type="component" value="Unassembled WGS sequence"/>
</dbReference>
<organism evidence="1 2">
    <name type="scientific">Pedobacter nyackensis</name>
    <dbReference type="NCBI Taxonomy" id="475255"/>
    <lineage>
        <taxon>Bacteria</taxon>
        <taxon>Pseudomonadati</taxon>
        <taxon>Bacteroidota</taxon>
        <taxon>Sphingobacteriia</taxon>
        <taxon>Sphingobacteriales</taxon>
        <taxon>Sphingobacteriaceae</taxon>
        <taxon>Pedobacter</taxon>
    </lineage>
</organism>